<comment type="similarity">
    <text evidence="1">Belongs to the interleukin-1 receptor family.</text>
</comment>
<evidence type="ECO:0000256" key="6">
    <source>
        <dbReference type="ARBA" id="ARBA00023319"/>
    </source>
</evidence>
<evidence type="ECO:0000313" key="12">
    <source>
        <dbReference type="Proteomes" id="UP000830375"/>
    </source>
</evidence>
<dbReference type="SUPFAM" id="SSF52200">
    <property type="entry name" value="Toll/Interleukin receptor TIR domain"/>
    <property type="match status" value="4"/>
</dbReference>
<feature type="domain" description="Ig-like" evidence="10">
    <location>
        <begin position="530"/>
        <end position="637"/>
    </location>
</feature>
<evidence type="ECO:0000259" key="10">
    <source>
        <dbReference type="PROSITE" id="PS50835"/>
    </source>
</evidence>
<dbReference type="InterPro" id="IPR007110">
    <property type="entry name" value="Ig-like_dom"/>
</dbReference>
<dbReference type="PROSITE" id="PS50104">
    <property type="entry name" value="TIR"/>
    <property type="match status" value="3"/>
</dbReference>
<name>A0ABQ8MDH3_LABRO</name>
<keyword evidence="2" id="KW-0378">Hydrolase</keyword>
<keyword evidence="8" id="KW-0732">Signal</keyword>
<evidence type="ECO:0000256" key="8">
    <source>
        <dbReference type="SAM" id="SignalP"/>
    </source>
</evidence>
<feature type="domain" description="TIR" evidence="9">
    <location>
        <begin position="786"/>
        <end position="958"/>
    </location>
</feature>
<gene>
    <name evidence="11" type="ORF">H4Q32_008615</name>
</gene>
<feature type="domain" description="Ig-like" evidence="10">
    <location>
        <begin position="26"/>
        <end position="113"/>
    </location>
</feature>
<protein>
    <submittedName>
        <fullName evidence="11">Interleukin-1 receptor type 1</fullName>
    </submittedName>
</protein>
<dbReference type="PANTHER" id="PTHR11890">
    <property type="entry name" value="INTERLEUKIN-1 RECEPTOR FAMILY MEMBER"/>
    <property type="match status" value="1"/>
</dbReference>
<keyword evidence="3" id="KW-0520">NAD</keyword>
<keyword evidence="11" id="KW-0675">Receptor</keyword>
<dbReference type="SUPFAM" id="SSF48726">
    <property type="entry name" value="Immunoglobulin"/>
    <property type="match status" value="3"/>
</dbReference>
<dbReference type="InterPro" id="IPR003599">
    <property type="entry name" value="Ig_sub"/>
</dbReference>
<keyword evidence="4" id="KW-1015">Disulfide bond</keyword>
<reference evidence="11 12" key="1">
    <citation type="submission" date="2022-01" db="EMBL/GenBank/DDBJ databases">
        <title>A high-quality chromosome-level genome assembly of rohu carp, Labeo rohita.</title>
        <authorList>
            <person name="Arick M.A. II"/>
            <person name="Hsu C.-Y."/>
            <person name="Magbanua Z."/>
            <person name="Pechanova O."/>
            <person name="Grover C."/>
            <person name="Miller E."/>
            <person name="Thrash A."/>
            <person name="Ezzel L."/>
            <person name="Alam S."/>
            <person name="Benzie J."/>
            <person name="Hamilton M."/>
            <person name="Karsi A."/>
            <person name="Lawrence M.L."/>
            <person name="Peterson D.G."/>
        </authorList>
    </citation>
    <scope>NUCLEOTIDE SEQUENCE [LARGE SCALE GENOMIC DNA]</scope>
    <source>
        <strain evidence="12">BAU-BD-2019</strain>
        <tissue evidence="11">Blood</tissue>
    </source>
</reference>
<proteinExistence type="inferred from homology"/>
<dbReference type="Pfam" id="PF01582">
    <property type="entry name" value="TIR"/>
    <property type="match status" value="2"/>
</dbReference>
<dbReference type="Proteomes" id="UP000830375">
    <property type="component" value="Unassembled WGS sequence"/>
</dbReference>
<dbReference type="InterPro" id="IPR013783">
    <property type="entry name" value="Ig-like_fold"/>
</dbReference>
<dbReference type="Gene3D" id="3.40.50.10140">
    <property type="entry name" value="Toll/interleukin-1 receptor homology (TIR) domain"/>
    <property type="match status" value="3"/>
</dbReference>
<evidence type="ECO:0000256" key="5">
    <source>
        <dbReference type="ARBA" id="ARBA00023180"/>
    </source>
</evidence>
<evidence type="ECO:0000256" key="3">
    <source>
        <dbReference type="ARBA" id="ARBA00023027"/>
    </source>
</evidence>
<feature type="signal peptide" evidence="8">
    <location>
        <begin position="1"/>
        <end position="18"/>
    </location>
</feature>
<keyword evidence="12" id="KW-1185">Reference proteome</keyword>
<feature type="chain" id="PRO_5047323504" evidence="8">
    <location>
        <begin position="19"/>
        <end position="1451"/>
    </location>
</feature>
<dbReference type="SMART" id="SM00409">
    <property type="entry name" value="IG"/>
    <property type="match status" value="4"/>
</dbReference>
<evidence type="ECO:0000259" key="9">
    <source>
        <dbReference type="PROSITE" id="PS50104"/>
    </source>
</evidence>
<dbReference type="PROSITE" id="PS50835">
    <property type="entry name" value="IG_LIKE"/>
    <property type="match status" value="3"/>
</dbReference>
<sequence length="1451" mass="164892">MGRPSLVFLVAVLWAAECAVISTKEPLGSESCKDYGQAFERTFSVPGEVALLECQLDMKYILNSTETPYNITWYDERTGSEIMELEQSVILTKKQIWFLNVTMQHHGKYTCVVRTESECCKQAIWLVVNEMTSENCERPQRALQRLSAHVSDDIACPLRRYFQSVDSPSIQWYKNCKLLQDDETFVSNVDRLFIRKVHFNDAGFYTCKMTFRLRGIVLEIESQTDDGYVLVQTLTLSPVLEEDFYLNFTCMVSSSRGNPTGHITLVPSDPDLSLLIGLLLGFVTFLFVAGVLLCTHFKVELALWVRTVFPFLYKTTDGDGRLYDAYIAYPRVLEGSSEKAEMFAMNTLPQVLEGLYGYKLFILGRDGLPGEAVVDVVQDALSRCRRLLLLYTASSLCSPEAQEWAEQQTGLYSALVENSMSIVLLELEEIREPLLLPHSVRLLRQKQGALQAWKRRKRWAFWDRKSVNRMTSLEPSARFWREVRYHMPKAIPEKEVPRRRHRRFKSEFTLYDHLHEERSLKLSDLLSRKPKMSSFYLRWILLSALWIAGSQMQVINQRSYTTSVGLAFMLKCNDDSEMQNVSVSWSLVPDRSLENIKGINISGNTLWFLPAELSHSGSYSCLSREGDDSWKTIFNVSVENETCPCANREDEATSIEHIDCLLPHIFEIDPQAQDCLPLNVTNSKVFPINRSRDMVGLYTCFVSFTFGGQNYSAAQTTTIHSTSRDFGESYTLNCKALVGKNDNGETFIYWSSDSLDVFDLIIFSRVDLVLTYRAVCSSSAVSSDGKLYDAYVSYLHGDQHSSSSAMTFALEFLPAVLEGLYGYKLFISGRDELPGEAVHDVIADRMSRSRRLIIILTSQSCVSPQTNATKSLLPDKLPKSELKLKETNTSYEKIWAAYEQQVGLYDALVKQGLKVILVQVEDGVEEALLPESLRYISRTKGILKWRQNAGMKMMMLQIILLLTEFVLVSSYSLNSTVQCEYKTRVRRKVRAGESLYLDCPNLQCHSDTTNSSYLWFRNLSVTNQMELIGTEESERVHYHESGLYILGWYEEDQCAEYETDVVVYEEFSTDLLYPDIVQQETSEFKCPVCEYQQGSFIWYKPSKQSEGIYTCVCTWEHNGTNHNTSGSRRLIFKEQTISSPPKFLLPINNSIVSADVGSEVILNCSAFFGLSKDGTVQLVLTIAKVSESDLRSVFRCRAEGSVKVIYVLVTLKRRASVLPVILGCICTFLVFLLVGGIVKWFALDLMLFLRPIFIKLYRKEDGKLYDAYVIYQRNNLDETTSKAIGDFVNGSLLTVLESYYGFKLFIHGRDDLPGEGSLFNLPGPYMFDTLDACSSLPSLPVSSPDCMSLIEAKIQLSRRLIIILTPRASADKSSVSSEAYDLQLGLYQALVQGETSVILIQLGKMQDYTHLPLGLQHLLRKTSPLLWKDSESSPNSRFWKQKITCFGRDTV</sequence>
<evidence type="ECO:0000256" key="1">
    <source>
        <dbReference type="ARBA" id="ARBA00009752"/>
    </source>
</evidence>
<dbReference type="InterPro" id="IPR000157">
    <property type="entry name" value="TIR_dom"/>
</dbReference>
<keyword evidence="7" id="KW-0812">Transmembrane</keyword>
<feature type="transmembrane region" description="Helical" evidence="7">
    <location>
        <begin position="954"/>
        <end position="973"/>
    </location>
</feature>
<evidence type="ECO:0000256" key="7">
    <source>
        <dbReference type="SAM" id="Phobius"/>
    </source>
</evidence>
<keyword evidence="7" id="KW-1133">Transmembrane helix</keyword>
<feature type="domain" description="Ig-like" evidence="10">
    <location>
        <begin position="139"/>
        <end position="210"/>
    </location>
</feature>
<dbReference type="SMART" id="SM00255">
    <property type="entry name" value="TIR"/>
    <property type="match status" value="3"/>
</dbReference>
<dbReference type="InterPro" id="IPR035897">
    <property type="entry name" value="Toll_tir_struct_dom_sf"/>
</dbReference>
<feature type="transmembrane region" description="Helical" evidence="7">
    <location>
        <begin position="1220"/>
        <end position="1249"/>
    </location>
</feature>
<feature type="domain" description="TIR" evidence="9">
    <location>
        <begin position="321"/>
        <end position="487"/>
    </location>
</feature>
<keyword evidence="7" id="KW-0472">Membrane</keyword>
<evidence type="ECO:0000256" key="4">
    <source>
        <dbReference type="ARBA" id="ARBA00023157"/>
    </source>
</evidence>
<keyword evidence="5" id="KW-0325">Glycoprotein</keyword>
<keyword evidence="6" id="KW-0393">Immunoglobulin domain</keyword>
<dbReference type="InterPro" id="IPR036179">
    <property type="entry name" value="Ig-like_dom_sf"/>
</dbReference>
<feature type="domain" description="TIR" evidence="9">
    <location>
        <begin position="1263"/>
        <end position="1446"/>
    </location>
</feature>
<dbReference type="InterPro" id="IPR015621">
    <property type="entry name" value="IL-1_rcpt_fam"/>
</dbReference>
<comment type="caution">
    <text evidence="11">The sequence shown here is derived from an EMBL/GenBank/DDBJ whole genome shotgun (WGS) entry which is preliminary data.</text>
</comment>
<evidence type="ECO:0000313" key="11">
    <source>
        <dbReference type="EMBL" id="KAI2660923.1"/>
    </source>
</evidence>
<organism evidence="11 12">
    <name type="scientific">Labeo rohita</name>
    <name type="common">Indian major carp</name>
    <name type="synonym">Cyprinus rohita</name>
    <dbReference type="NCBI Taxonomy" id="84645"/>
    <lineage>
        <taxon>Eukaryota</taxon>
        <taxon>Metazoa</taxon>
        <taxon>Chordata</taxon>
        <taxon>Craniata</taxon>
        <taxon>Vertebrata</taxon>
        <taxon>Euteleostomi</taxon>
        <taxon>Actinopterygii</taxon>
        <taxon>Neopterygii</taxon>
        <taxon>Teleostei</taxon>
        <taxon>Ostariophysi</taxon>
        <taxon>Cypriniformes</taxon>
        <taxon>Cyprinidae</taxon>
        <taxon>Labeoninae</taxon>
        <taxon>Labeonini</taxon>
        <taxon>Labeo</taxon>
    </lineage>
</organism>
<dbReference type="PANTHER" id="PTHR11890:SF3">
    <property type="entry name" value="INTERLEUKIN-1 RECEPTOR TYPE 2"/>
    <property type="match status" value="1"/>
</dbReference>
<dbReference type="EMBL" id="JACTAM010000009">
    <property type="protein sequence ID" value="KAI2660923.1"/>
    <property type="molecule type" value="Genomic_DNA"/>
</dbReference>
<dbReference type="PRINTS" id="PR01537">
    <property type="entry name" value="INTRLKN1R1F"/>
</dbReference>
<dbReference type="Gene3D" id="2.60.40.10">
    <property type="entry name" value="Immunoglobulins"/>
    <property type="match status" value="3"/>
</dbReference>
<evidence type="ECO:0000256" key="2">
    <source>
        <dbReference type="ARBA" id="ARBA00022801"/>
    </source>
</evidence>
<accession>A0ABQ8MDH3</accession>